<dbReference type="InterPro" id="IPR012338">
    <property type="entry name" value="Beta-lactam/transpept-like"/>
</dbReference>
<dbReference type="PATRIC" id="fig|1297742.4.peg.3790"/>
<dbReference type="RefSeq" id="WP_002640307.1">
    <property type="nucleotide sequence ID" value="NZ_CP012109.1"/>
</dbReference>
<keyword evidence="3" id="KW-1185">Reference proteome</keyword>
<dbReference type="Gene3D" id="3.40.710.10">
    <property type="entry name" value="DD-peptidase/beta-lactamase superfamily"/>
    <property type="match status" value="1"/>
</dbReference>
<dbReference type="eggNOG" id="COG1680">
    <property type="taxonomic scope" value="Bacteria"/>
</dbReference>
<evidence type="ECO:0000313" key="2">
    <source>
        <dbReference type="EMBL" id="AKQ66838.1"/>
    </source>
</evidence>
<dbReference type="AlphaFoldDB" id="A0A0H4WYY4"/>
<dbReference type="Pfam" id="PF00144">
    <property type="entry name" value="Beta-lactamase"/>
    <property type="match status" value="1"/>
</dbReference>
<dbReference type="InterPro" id="IPR001466">
    <property type="entry name" value="Beta-lactam-related"/>
</dbReference>
<proteinExistence type="predicted"/>
<feature type="domain" description="Beta-lactamase-related" evidence="1">
    <location>
        <begin position="23"/>
        <end position="297"/>
    </location>
</feature>
<dbReference type="PANTHER" id="PTHR43283:SF3">
    <property type="entry name" value="BETA-LACTAMASE FAMILY PROTEIN (AFU_ORTHOLOGUE AFUA_5G07500)"/>
    <property type="match status" value="1"/>
</dbReference>
<dbReference type="InterPro" id="IPR050789">
    <property type="entry name" value="Diverse_Enzym_Activities"/>
</dbReference>
<gene>
    <name evidence="2" type="ORF">A176_003750</name>
</gene>
<dbReference type="SUPFAM" id="SSF56601">
    <property type="entry name" value="beta-lactamase/transpeptidase-like"/>
    <property type="match status" value="1"/>
</dbReference>
<name>A0A0H4WYY4_9BACT</name>
<dbReference type="Proteomes" id="UP000009026">
    <property type="component" value="Chromosome"/>
</dbReference>
<evidence type="ECO:0000259" key="1">
    <source>
        <dbReference type="Pfam" id="PF00144"/>
    </source>
</evidence>
<evidence type="ECO:0000313" key="3">
    <source>
        <dbReference type="Proteomes" id="UP000009026"/>
    </source>
</evidence>
<protein>
    <recommendedName>
        <fullName evidence="1">Beta-lactamase-related domain-containing protein</fullName>
    </recommendedName>
</protein>
<dbReference type="KEGG" id="mym:A176_003750"/>
<reference evidence="2 3" key="1">
    <citation type="journal article" date="2016" name="PLoS ONE">
        <title>Complete Genome Sequence and Comparative Genomics of a Novel Myxobacterium Myxococcus hansupus.</title>
        <authorList>
            <person name="Sharma G."/>
            <person name="Narwani T."/>
            <person name="Subramanian S."/>
        </authorList>
    </citation>
    <scope>NUCLEOTIDE SEQUENCE [LARGE SCALE GENOMIC DNA]</scope>
    <source>
        <strain evidence="3">mixupus</strain>
    </source>
</reference>
<dbReference type="EMBL" id="CP012109">
    <property type="protein sequence ID" value="AKQ66838.1"/>
    <property type="molecule type" value="Genomic_DNA"/>
</dbReference>
<dbReference type="STRING" id="1297742.A176_003750"/>
<dbReference type="PANTHER" id="PTHR43283">
    <property type="entry name" value="BETA-LACTAMASE-RELATED"/>
    <property type="match status" value="1"/>
</dbReference>
<accession>A0A0H4WYY4</accession>
<sequence>MPGAESHLGAQEAQLSGWTAVRALLVQRAAAEGVTDLGLMVFDANDNLVFQHMRGNFTPDQRVAVASASKLVSGLVLFELIQRGQLSLDSTTGTVLGWTGVKAHITLRHLLSFTSGMRPNHECLHNPATTLAACVDTLRTLVPLAAPGARFDYGGTHLQVAARMAEVVTGKSWNTLFREVLGVPLGHPAEVTYFTMPRARIGTQNPLVGGGLQASMSEYADFLSLTFHKGQTAALTVGTPALFTAQAREPFPDAVIGNSPMADLGYPSAYGLAVWLECVTPALGCSRISSPGAFGFTPWLDRNSGYYAILGMELAMTGAEGVGEFSYNLERDLAPLIRNALTP</sequence>
<organism evidence="2 3">
    <name type="scientific">Pseudomyxococcus hansupus</name>
    <dbReference type="NCBI Taxonomy" id="1297742"/>
    <lineage>
        <taxon>Bacteria</taxon>
        <taxon>Pseudomonadati</taxon>
        <taxon>Myxococcota</taxon>
        <taxon>Myxococcia</taxon>
        <taxon>Myxococcales</taxon>
        <taxon>Cystobacterineae</taxon>
        <taxon>Myxococcaceae</taxon>
        <taxon>Pseudomyxococcus</taxon>
    </lineage>
</organism>